<name>A0A936TF45_9ACTN</name>
<dbReference type="EMBL" id="JADJZA010000007">
    <property type="protein sequence ID" value="MBK9297717.1"/>
    <property type="molecule type" value="Genomic_DNA"/>
</dbReference>
<comment type="caution">
    <text evidence="1">The sequence shown here is derived from an EMBL/GenBank/DDBJ whole genome shotgun (WGS) entry which is preliminary data.</text>
</comment>
<reference evidence="1 2" key="1">
    <citation type="submission" date="2020-10" db="EMBL/GenBank/DDBJ databases">
        <title>Connecting structure to function with the recovery of over 1000 high-quality activated sludge metagenome-assembled genomes encoding full-length rRNA genes using long-read sequencing.</title>
        <authorList>
            <person name="Singleton C.M."/>
            <person name="Petriglieri F."/>
            <person name="Kristensen J.M."/>
            <person name="Kirkegaard R.H."/>
            <person name="Michaelsen T.Y."/>
            <person name="Andersen M.H."/>
            <person name="Karst S.M."/>
            <person name="Dueholm M.S."/>
            <person name="Nielsen P.H."/>
            <person name="Albertsen M."/>
        </authorList>
    </citation>
    <scope>NUCLEOTIDE SEQUENCE [LARGE SCALE GENOMIC DNA]</scope>
    <source>
        <strain evidence="1">Lyne_18-Q3-R50-59_MAXAC.006</strain>
    </source>
</reference>
<dbReference type="Proteomes" id="UP000727993">
    <property type="component" value="Unassembled WGS sequence"/>
</dbReference>
<accession>A0A936TF45</accession>
<protein>
    <submittedName>
        <fullName evidence="1">SRPBCC family protein</fullName>
    </submittedName>
</protein>
<dbReference type="SUPFAM" id="SSF55961">
    <property type="entry name" value="Bet v1-like"/>
    <property type="match status" value="1"/>
</dbReference>
<evidence type="ECO:0000313" key="2">
    <source>
        <dbReference type="Proteomes" id="UP000727993"/>
    </source>
</evidence>
<dbReference type="InterPro" id="IPR023393">
    <property type="entry name" value="START-like_dom_sf"/>
</dbReference>
<dbReference type="InterPro" id="IPR019587">
    <property type="entry name" value="Polyketide_cyclase/dehydratase"/>
</dbReference>
<dbReference type="Gene3D" id="3.30.530.20">
    <property type="match status" value="1"/>
</dbReference>
<evidence type="ECO:0000313" key="1">
    <source>
        <dbReference type="EMBL" id="MBK9297717.1"/>
    </source>
</evidence>
<dbReference type="Pfam" id="PF10604">
    <property type="entry name" value="Polyketide_cyc2"/>
    <property type="match status" value="1"/>
</dbReference>
<organism evidence="1 2">
    <name type="scientific">Candidatus Neomicrothrix subdominans</name>
    <dbReference type="NCBI Taxonomy" id="2954438"/>
    <lineage>
        <taxon>Bacteria</taxon>
        <taxon>Bacillati</taxon>
        <taxon>Actinomycetota</taxon>
        <taxon>Acidimicrobiia</taxon>
        <taxon>Acidimicrobiales</taxon>
        <taxon>Microthrixaceae</taxon>
        <taxon>Candidatus Neomicrothrix</taxon>
    </lineage>
</organism>
<gene>
    <name evidence="1" type="ORF">IPN02_12985</name>
</gene>
<sequence length="156" mass="16788">MSSTERSLTIDHPIGQVWERLADFAAISAWADNVDHSCLLRRSVGSPATGVGAARRVQVGRRALIETVTVWDAPHRLAYGIEGLPPVVKRVQNEWSLTAPHAGEVQYTVVTVTTTVDCGSRPPQLLVAKLLGRRLATDSETMLAGLAAAMKEPSHA</sequence>
<proteinExistence type="predicted"/>
<dbReference type="AlphaFoldDB" id="A0A936TF45"/>